<keyword evidence="5" id="KW-1185">Reference proteome</keyword>
<dbReference type="InterPro" id="IPR011992">
    <property type="entry name" value="EF-hand-dom_pair"/>
</dbReference>
<evidence type="ECO:0000313" key="5">
    <source>
        <dbReference type="Proteomes" id="UP000218272"/>
    </source>
</evidence>
<proteinExistence type="predicted"/>
<protein>
    <recommendedName>
        <fullName evidence="3">EF-hand domain-containing protein</fullName>
    </recommendedName>
</protein>
<evidence type="ECO:0000259" key="3">
    <source>
        <dbReference type="PROSITE" id="PS50222"/>
    </source>
</evidence>
<dbReference type="PROSITE" id="PS50222">
    <property type="entry name" value="EF_HAND_2"/>
    <property type="match status" value="1"/>
</dbReference>
<dbReference type="AlphaFoldDB" id="A0A1E1F1F6"/>
<organism evidence="4 5">
    <name type="scientific">Sphingobium cloacae</name>
    <dbReference type="NCBI Taxonomy" id="120107"/>
    <lineage>
        <taxon>Bacteria</taxon>
        <taxon>Pseudomonadati</taxon>
        <taxon>Pseudomonadota</taxon>
        <taxon>Alphaproteobacteria</taxon>
        <taxon>Sphingomonadales</taxon>
        <taxon>Sphingomonadaceae</taxon>
        <taxon>Sphingobium</taxon>
    </lineage>
</organism>
<dbReference type="PROSITE" id="PS00018">
    <property type="entry name" value="EF_HAND_1"/>
    <property type="match status" value="2"/>
</dbReference>
<feature type="compositionally biased region" description="Low complexity" evidence="1">
    <location>
        <begin position="30"/>
        <end position="71"/>
    </location>
</feature>
<dbReference type="Pfam" id="PF13202">
    <property type="entry name" value="EF-hand_5"/>
    <property type="match status" value="1"/>
</dbReference>
<dbReference type="SUPFAM" id="SSF47473">
    <property type="entry name" value="EF-hand"/>
    <property type="match status" value="1"/>
</dbReference>
<accession>A0A1E1F1F6</accession>
<dbReference type="SMART" id="SM00054">
    <property type="entry name" value="EFh"/>
    <property type="match status" value="2"/>
</dbReference>
<name>A0A1E1F1F6_9SPHN</name>
<dbReference type="EMBL" id="AP017655">
    <property type="protein sequence ID" value="BAV64355.1"/>
    <property type="molecule type" value="Genomic_DNA"/>
</dbReference>
<dbReference type="Gene3D" id="1.10.238.10">
    <property type="entry name" value="EF-hand"/>
    <property type="match status" value="1"/>
</dbReference>
<evidence type="ECO:0000313" key="4">
    <source>
        <dbReference type="EMBL" id="BAV64355.1"/>
    </source>
</evidence>
<dbReference type="InterPro" id="IPR018247">
    <property type="entry name" value="EF_Hand_1_Ca_BS"/>
</dbReference>
<dbReference type="InterPro" id="IPR002048">
    <property type="entry name" value="EF_hand_dom"/>
</dbReference>
<feature type="signal peptide" evidence="2">
    <location>
        <begin position="1"/>
        <end position="26"/>
    </location>
</feature>
<feature type="region of interest" description="Disordered" evidence="1">
    <location>
        <begin position="30"/>
        <end position="72"/>
    </location>
</feature>
<dbReference type="GO" id="GO:0005509">
    <property type="term" value="F:calcium ion binding"/>
    <property type="evidence" value="ECO:0007669"/>
    <property type="project" value="InterPro"/>
</dbReference>
<feature type="chain" id="PRO_5009112413" description="EF-hand domain-containing protein" evidence="2">
    <location>
        <begin position="27"/>
        <end position="154"/>
    </location>
</feature>
<keyword evidence="2" id="KW-0732">Signal</keyword>
<dbReference type="KEGG" id="sclo:SCLO_1013150"/>
<dbReference type="Proteomes" id="UP000218272">
    <property type="component" value="Chromosome SCLO_1"/>
</dbReference>
<evidence type="ECO:0000256" key="2">
    <source>
        <dbReference type="SAM" id="SignalP"/>
    </source>
</evidence>
<reference evidence="4 5" key="1">
    <citation type="submission" date="2016-10" db="EMBL/GenBank/DDBJ databases">
        <title>Complete Genome Sequence of the Nonylphenol-Degrading Bacterium Sphingobium cloacae JCM 10874T.</title>
        <authorList>
            <person name="Ootsuka M."/>
            <person name="Nishizawa T."/>
            <person name="Ohta H."/>
        </authorList>
    </citation>
    <scope>NUCLEOTIDE SEQUENCE [LARGE SCALE GENOMIC DNA]</scope>
    <source>
        <strain evidence="4 5">JCM 10874</strain>
    </source>
</reference>
<sequence>MTILEIDMLRTMIFTTALAMAAPAIAQDATMPQQPAPGAATPAQPGSAQPGTAQPGAGAQPEAAQPSSQAATVASIVESEFPAYDTNKDQQLDKAEFSKWMVALKDQEMKATGKTLPPAEVTAWAEGAFATADVDKSGTVSKSELVSFLGGGAG</sequence>
<evidence type="ECO:0000256" key="1">
    <source>
        <dbReference type="SAM" id="MobiDB-lite"/>
    </source>
</evidence>
<gene>
    <name evidence="4" type="ORF">SCLO_1013150</name>
</gene>
<feature type="domain" description="EF-hand" evidence="3">
    <location>
        <begin position="72"/>
        <end position="107"/>
    </location>
</feature>